<evidence type="ECO:0000256" key="2">
    <source>
        <dbReference type="SAM" id="Phobius"/>
    </source>
</evidence>
<dbReference type="InterPro" id="IPR015943">
    <property type="entry name" value="WD40/YVTN_repeat-like_dom_sf"/>
</dbReference>
<accession>A0ABS9IEK4</accession>
<keyword evidence="1" id="KW-0175">Coiled coil</keyword>
<dbReference type="EMBL" id="JAKKDV010000001">
    <property type="protein sequence ID" value="MCF7559202.1"/>
    <property type="molecule type" value="Genomic_DNA"/>
</dbReference>
<keyword evidence="2" id="KW-0472">Membrane</keyword>
<evidence type="ECO:0000259" key="3">
    <source>
        <dbReference type="SMART" id="SM00421"/>
    </source>
</evidence>
<dbReference type="InterPro" id="IPR000792">
    <property type="entry name" value="Tscrpt_reg_LuxR_C"/>
</dbReference>
<dbReference type="InterPro" id="IPR036388">
    <property type="entry name" value="WH-like_DNA-bd_sf"/>
</dbReference>
<dbReference type="Proteomes" id="UP001200022">
    <property type="component" value="Unassembled WGS sequence"/>
</dbReference>
<dbReference type="InterPro" id="IPR013783">
    <property type="entry name" value="Ig-like_fold"/>
</dbReference>
<sequence length="925" mass="106762">MKINFHITLFYLFLLALTNNLLGQELPPIQKFTPTDYDGENQNWMISQAPNKFIYVANNEGLLEYNGAKWTMYPSPNNTIIRAVNVVGNRIYTGCYMEFGFWERDVSGKLQYQSLVSEFEEKMIEDEHIWNIITYDEWVLFQSFNRIYFYNPLSGTHSVLNSQNGISRVFNTQNVIYYHVTDEGIYKIEAGKPRLIIDDQLFKNDKVVNLFPLDGGVLVQTRGLGFYTLINGEISEWNIPANERLKTMNVLNSIQLKDKSFVIGTIKNGLIYLNQNGFIEYELNRSNGLSNNTALSVFEDVDENLWVGLDNGINCINIKSPIKVFNDDEGKIGTVYASIVFNNFLYLGTNQGLFYKKAFTQEPFQFVSGTSGQVWSLFLFNNELFCGHHSGTFIINNDNAELVTNIPGTWGFKPIPNSDNMLLEGNYNGLNILIKENGRWKLRNKIKGFDNSARYFEITNDSEIWVSHAYKGVFKLAIDENFTEVKNVVIDSTIPIDKNSSLAKYKDRILYAHKEGVLGYDTETNSFVKDSTLSSIITQSEYASGKMVVDDTEKLWTFSNDNISFVDVNDLTNQLKVNRIAIPYHLRKGQIGYENISHLNNNKYLIGITDGYLTLDISQVDENDDYNLILNSIELINVEASNIAVDMQKDAEFEYENNSIIFNYSVPAYNKFNMVQYQYKLIGRYDQWSEWNTKSELVFENLPFGDYNLNIRAKIGNKLSSNTISYSFKINRPWFLSNIAIILYLVALFGFSLFMHRTYKKYYKKLHKNKQLESEQLITKINNEKLNQEIESKNRELAISTMSIIKKNEVLNSIKKELKKSKLTDNNAALKLIDNNLNDDKDWSFFEQAFNNADKDFLDKVKLSHPDLTPNDLRFCAYLRLNLSSKEMAPLLNISIKSVETKRYRLRKKLGLEHDSGLVDYILNF</sequence>
<evidence type="ECO:0000313" key="5">
    <source>
        <dbReference type="Proteomes" id="UP001200022"/>
    </source>
</evidence>
<reference evidence="4 5" key="1">
    <citation type="submission" date="2022-01" db="EMBL/GenBank/DDBJ databases">
        <title>Draft genome sequence of Sabulilitoribacter multivorans KCTC 32326.</title>
        <authorList>
            <person name="Oh J.-S."/>
        </authorList>
    </citation>
    <scope>NUCLEOTIDE SEQUENCE [LARGE SCALE GENOMIC DNA]</scope>
    <source>
        <strain evidence="4 5">M-M16</strain>
    </source>
</reference>
<protein>
    <submittedName>
        <fullName evidence="4">LuxR family transcriptional regulator</fullName>
    </submittedName>
</protein>
<keyword evidence="2" id="KW-0812">Transmembrane</keyword>
<feature type="domain" description="HTH luxR-type" evidence="3">
    <location>
        <begin position="865"/>
        <end position="922"/>
    </location>
</feature>
<dbReference type="SMART" id="SM00421">
    <property type="entry name" value="HTH_LUXR"/>
    <property type="match status" value="1"/>
</dbReference>
<dbReference type="Pfam" id="PF07495">
    <property type="entry name" value="Y_Y_Y"/>
    <property type="match status" value="1"/>
</dbReference>
<organism evidence="4 5">
    <name type="scientific">Flaviramulus multivorans</name>
    <dbReference type="NCBI Taxonomy" id="1304750"/>
    <lineage>
        <taxon>Bacteria</taxon>
        <taxon>Pseudomonadati</taxon>
        <taxon>Bacteroidota</taxon>
        <taxon>Flavobacteriia</taxon>
        <taxon>Flavobacteriales</taxon>
        <taxon>Flavobacteriaceae</taxon>
        <taxon>Flaviramulus</taxon>
    </lineage>
</organism>
<keyword evidence="2" id="KW-1133">Transmembrane helix</keyword>
<name>A0ABS9IEK4_9FLAO</name>
<evidence type="ECO:0000256" key="1">
    <source>
        <dbReference type="SAM" id="Coils"/>
    </source>
</evidence>
<evidence type="ECO:0000313" key="4">
    <source>
        <dbReference type="EMBL" id="MCF7559202.1"/>
    </source>
</evidence>
<gene>
    <name evidence="4" type="ORF">L3X39_01015</name>
</gene>
<dbReference type="Gene3D" id="2.130.10.10">
    <property type="entry name" value="YVTN repeat-like/Quinoprotein amine dehydrogenase"/>
    <property type="match status" value="1"/>
</dbReference>
<feature type="coiled-coil region" evidence="1">
    <location>
        <begin position="769"/>
        <end position="803"/>
    </location>
</feature>
<dbReference type="RefSeq" id="WP_237229512.1">
    <property type="nucleotide sequence ID" value="NZ_JAKKDV010000001.1"/>
</dbReference>
<dbReference type="Gene3D" id="2.60.40.10">
    <property type="entry name" value="Immunoglobulins"/>
    <property type="match status" value="1"/>
</dbReference>
<feature type="transmembrane region" description="Helical" evidence="2">
    <location>
        <begin position="734"/>
        <end position="755"/>
    </location>
</feature>
<keyword evidence="5" id="KW-1185">Reference proteome</keyword>
<dbReference type="InterPro" id="IPR011123">
    <property type="entry name" value="Y_Y_Y"/>
</dbReference>
<dbReference type="InterPro" id="IPR016032">
    <property type="entry name" value="Sig_transdc_resp-reg_C-effctor"/>
</dbReference>
<dbReference type="Gene3D" id="1.10.10.10">
    <property type="entry name" value="Winged helix-like DNA-binding domain superfamily/Winged helix DNA-binding domain"/>
    <property type="match status" value="1"/>
</dbReference>
<dbReference type="SUPFAM" id="SSF46894">
    <property type="entry name" value="C-terminal effector domain of the bipartite response regulators"/>
    <property type="match status" value="1"/>
</dbReference>
<comment type="caution">
    <text evidence="4">The sequence shown here is derived from an EMBL/GenBank/DDBJ whole genome shotgun (WGS) entry which is preliminary data.</text>
</comment>
<proteinExistence type="predicted"/>